<keyword evidence="3" id="KW-1185">Reference proteome</keyword>
<evidence type="ECO:0000313" key="3">
    <source>
        <dbReference type="Proteomes" id="UP000189733"/>
    </source>
</evidence>
<organism evidence="2 3">
    <name type="scientific">Desulfobaculum bizertense DSM 18034</name>
    <dbReference type="NCBI Taxonomy" id="1121442"/>
    <lineage>
        <taxon>Bacteria</taxon>
        <taxon>Pseudomonadati</taxon>
        <taxon>Thermodesulfobacteriota</taxon>
        <taxon>Desulfovibrionia</taxon>
        <taxon>Desulfovibrionales</taxon>
        <taxon>Desulfovibrionaceae</taxon>
        <taxon>Desulfobaculum</taxon>
    </lineage>
</organism>
<gene>
    <name evidence="2" type="ORF">SAMN02745702_00275</name>
</gene>
<dbReference type="OrthoDB" id="5450608at2"/>
<accession>A0A1T4VGU8</accession>
<feature type="compositionally biased region" description="Polar residues" evidence="1">
    <location>
        <begin position="1"/>
        <end position="24"/>
    </location>
</feature>
<dbReference type="EMBL" id="FUYA01000001">
    <property type="protein sequence ID" value="SKA64146.1"/>
    <property type="molecule type" value="Genomic_DNA"/>
</dbReference>
<proteinExistence type="predicted"/>
<dbReference type="RefSeq" id="WP_078683593.1">
    <property type="nucleotide sequence ID" value="NZ_FUYA01000001.1"/>
</dbReference>
<feature type="region of interest" description="Disordered" evidence="1">
    <location>
        <begin position="1"/>
        <end position="26"/>
    </location>
</feature>
<evidence type="ECO:0000313" key="2">
    <source>
        <dbReference type="EMBL" id="SKA64146.1"/>
    </source>
</evidence>
<protein>
    <submittedName>
        <fullName evidence="2">Uncharacterized protein</fullName>
    </submittedName>
</protein>
<dbReference type="STRING" id="1121442.SAMN02745702_00275"/>
<reference evidence="2 3" key="1">
    <citation type="submission" date="2017-02" db="EMBL/GenBank/DDBJ databases">
        <authorList>
            <person name="Peterson S.W."/>
        </authorList>
    </citation>
    <scope>NUCLEOTIDE SEQUENCE [LARGE SCALE GENOMIC DNA]</scope>
    <source>
        <strain evidence="2 3">DSM 18034</strain>
    </source>
</reference>
<sequence length="266" mass="29275">MTMEASTAPGNGNGAETPSGTQHWLENVIPEDAVWTQDGKDVPLREHPVLREFQSPADMARSLLNARSLVGRKTIGLTPLPDNATEEQKKSFEAEFRRIAGVPDSPENYEITMPEGRDADPHFVDWFKKAAHGLALSPQQAQGLAQGYEQMVEEFLAGEPRRHARQLAASREELHGLWGEELNERCDAAFQGLDRTARTAGLDPRETKALHEKIAESPEMMRLFSAVGQTFSEDTLAGERGSFRPAGESISTEQFFAENVFGGKGA</sequence>
<evidence type="ECO:0000256" key="1">
    <source>
        <dbReference type="SAM" id="MobiDB-lite"/>
    </source>
</evidence>
<name>A0A1T4VGU8_9BACT</name>
<dbReference type="Proteomes" id="UP000189733">
    <property type="component" value="Unassembled WGS sequence"/>
</dbReference>
<dbReference type="AlphaFoldDB" id="A0A1T4VGU8"/>